<gene>
    <name evidence="1" type="ORF">HPB49_014025</name>
</gene>
<comment type="caution">
    <text evidence="1">The sequence shown here is derived from an EMBL/GenBank/DDBJ whole genome shotgun (WGS) entry which is preliminary data.</text>
</comment>
<dbReference type="EMBL" id="CM023478">
    <property type="protein sequence ID" value="KAH7933570.1"/>
    <property type="molecule type" value="Genomic_DNA"/>
</dbReference>
<accession>A0ACB8C423</accession>
<name>A0ACB8C423_DERSI</name>
<protein>
    <submittedName>
        <fullName evidence="1">Uncharacterized protein</fullName>
    </submittedName>
</protein>
<evidence type="ECO:0000313" key="2">
    <source>
        <dbReference type="Proteomes" id="UP000821865"/>
    </source>
</evidence>
<reference evidence="1" key="1">
    <citation type="submission" date="2020-05" db="EMBL/GenBank/DDBJ databases">
        <title>Large-scale comparative analyses of tick genomes elucidate their genetic diversity and vector capacities.</title>
        <authorList>
            <person name="Jia N."/>
            <person name="Wang J."/>
            <person name="Shi W."/>
            <person name="Du L."/>
            <person name="Sun Y."/>
            <person name="Zhan W."/>
            <person name="Jiang J."/>
            <person name="Wang Q."/>
            <person name="Zhang B."/>
            <person name="Ji P."/>
            <person name="Sakyi L.B."/>
            <person name="Cui X."/>
            <person name="Yuan T."/>
            <person name="Jiang B."/>
            <person name="Yang W."/>
            <person name="Lam T.T.-Y."/>
            <person name="Chang Q."/>
            <person name="Ding S."/>
            <person name="Wang X."/>
            <person name="Zhu J."/>
            <person name="Ruan X."/>
            <person name="Zhao L."/>
            <person name="Wei J."/>
            <person name="Que T."/>
            <person name="Du C."/>
            <person name="Cheng J."/>
            <person name="Dai P."/>
            <person name="Han X."/>
            <person name="Huang E."/>
            <person name="Gao Y."/>
            <person name="Liu J."/>
            <person name="Shao H."/>
            <person name="Ye R."/>
            <person name="Li L."/>
            <person name="Wei W."/>
            <person name="Wang X."/>
            <person name="Wang C."/>
            <person name="Yang T."/>
            <person name="Huo Q."/>
            <person name="Li W."/>
            <person name="Guo W."/>
            <person name="Chen H."/>
            <person name="Zhou L."/>
            <person name="Ni X."/>
            <person name="Tian J."/>
            <person name="Zhou Y."/>
            <person name="Sheng Y."/>
            <person name="Liu T."/>
            <person name="Pan Y."/>
            <person name="Xia L."/>
            <person name="Li J."/>
            <person name="Zhao F."/>
            <person name="Cao W."/>
        </authorList>
    </citation>
    <scope>NUCLEOTIDE SEQUENCE</scope>
    <source>
        <strain evidence="1">Dsil-2018</strain>
    </source>
</reference>
<organism evidence="1 2">
    <name type="scientific">Dermacentor silvarum</name>
    <name type="common">Tick</name>
    <dbReference type="NCBI Taxonomy" id="543639"/>
    <lineage>
        <taxon>Eukaryota</taxon>
        <taxon>Metazoa</taxon>
        <taxon>Ecdysozoa</taxon>
        <taxon>Arthropoda</taxon>
        <taxon>Chelicerata</taxon>
        <taxon>Arachnida</taxon>
        <taxon>Acari</taxon>
        <taxon>Parasitiformes</taxon>
        <taxon>Ixodida</taxon>
        <taxon>Ixodoidea</taxon>
        <taxon>Ixodidae</taxon>
        <taxon>Rhipicephalinae</taxon>
        <taxon>Dermacentor</taxon>
    </lineage>
</organism>
<dbReference type="Proteomes" id="UP000821865">
    <property type="component" value="Chromosome 9"/>
</dbReference>
<sequence length="310" mass="34923">MDKTFCVLFSHGRGGMERVHPTIRLGGEGKGLKFVESLRILGVVFDRRLSFDKHADHLKEKAEFLSAKAVRAAFRKEQRTQWSHRWEEENADTTLFRWMPRIDELPSFFPPLRPLVTLLTGHGRFPYYFHRFHLMSQPLCPCGSMCESFEHYIYECPLTCALAQTMTPSSALVETNYPVLLRSPRNRAVLLEPNAPVGSGTREGATTGNMTTRAEWTTGRARSRGAGLRKCRDVTRASARTHPTATHHPGRIAAATPRPQPRRRRRLAISQFTRSNAALRGRIAGAEFSREPITARLSASVNSVSRNGTL</sequence>
<evidence type="ECO:0000313" key="1">
    <source>
        <dbReference type="EMBL" id="KAH7933570.1"/>
    </source>
</evidence>
<keyword evidence="2" id="KW-1185">Reference proteome</keyword>
<proteinExistence type="predicted"/>